<dbReference type="PANTHER" id="PTHR48100:SF9">
    <property type="entry name" value="PHOSPHOGLYCERATE MUTASE 2 PARALOG"/>
    <property type="match status" value="1"/>
</dbReference>
<evidence type="ECO:0000313" key="4">
    <source>
        <dbReference type="Proteomes" id="UP000051820"/>
    </source>
</evidence>
<dbReference type="RefSeq" id="WP_010620934.1">
    <property type="nucleotide sequence ID" value="NZ_AZGF01000029.1"/>
</dbReference>
<evidence type="ECO:0000313" key="3">
    <source>
        <dbReference type="EMBL" id="KRM10299.1"/>
    </source>
</evidence>
<dbReference type="SMART" id="SM00855">
    <property type="entry name" value="PGAM"/>
    <property type="match status" value="1"/>
</dbReference>
<dbReference type="GO" id="GO:0016791">
    <property type="term" value="F:phosphatase activity"/>
    <property type="evidence" value="ECO:0007669"/>
    <property type="project" value="TreeGrafter"/>
</dbReference>
<reference evidence="3 4" key="1">
    <citation type="journal article" date="2015" name="Genome Announc.">
        <title>Expanding the biotechnology potential of lactobacilli through comparative genomics of 213 strains and associated genera.</title>
        <authorList>
            <person name="Sun Z."/>
            <person name="Harris H.M."/>
            <person name="McCann A."/>
            <person name="Guo C."/>
            <person name="Argimon S."/>
            <person name="Zhang W."/>
            <person name="Yang X."/>
            <person name="Jeffery I.B."/>
            <person name="Cooney J.C."/>
            <person name="Kagawa T.F."/>
            <person name="Liu W."/>
            <person name="Song Y."/>
            <person name="Salvetti E."/>
            <person name="Wrobel A."/>
            <person name="Rasinkangas P."/>
            <person name="Parkhill J."/>
            <person name="Rea M.C."/>
            <person name="O'Sullivan O."/>
            <person name="Ritari J."/>
            <person name="Douillard F.P."/>
            <person name="Paul Ross R."/>
            <person name="Yang R."/>
            <person name="Briner A.E."/>
            <person name="Felis G.E."/>
            <person name="de Vos W.M."/>
            <person name="Barrangou R."/>
            <person name="Klaenhammer T.R."/>
            <person name="Caufield P.W."/>
            <person name="Cui Y."/>
            <person name="Zhang H."/>
            <person name="O'Toole P.W."/>
        </authorList>
    </citation>
    <scope>NUCLEOTIDE SEQUENCE [LARGE SCALE GENOMIC DNA]</scope>
    <source>
        <strain evidence="3 4">DSM 5007</strain>
    </source>
</reference>
<keyword evidence="4" id="KW-1185">Reference proteome</keyword>
<accession>A0A0R1W2D7</accession>
<feature type="active site" description="Proton donor/acceptor" evidence="1">
    <location>
        <position position="87"/>
    </location>
</feature>
<dbReference type="CDD" id="cd07067">
    <property type="entry name" value="HP_PGM_like"/>
    <property type="match status" value="1"/>
</dbReference>
<feature type="active site" description="Tele-phosphohistidine intermediate" evidence="1">
    <location>
        <position position="11"/>
    </location>
</feature>
<dbReference type="Gene3D" id="3.40.50.1240">
    <property type="entry name" value="Phosphoglycerate mutase-like"/>
    <property type="match status" value="1"/>
</dbReference>
<dbReference type="SUPFAM" id="SSF53254">
    <property type="entry name" value="Phosphoglycerate mutase-like"/>
    <property type="match status" value="1"/>
</dbReference>
<protein>
    <submittedName>
        <fullName evidence="3">Phosphoglycerate mutase</fullName>
    </submittedName>
</protein>
<dbReference type="PATRIC" id="fig|1423807.3.peg.1256"/>
<comment type="caution">
    <text evidence="3">The sequence shown here is derived from an EMBL/GenBank/DDBJ whole genome shotgun (WGS) entry which is preliminary data.</text>
</comment>
<name>A0A0R1W2D7_9LACO</name>
<dbReference type="AlphaFoldDB" id="A0A0R1W2D7"/>
<gene>
    <name evidence="3" type="ORF">FD16_GL001231</name>
</gene>
<dbReference type="InterPro" id="IPR029033">
    <property type="entry name" value="His_PPase_superfam"/>
</dbReference>
<dbReference type="Pfam" id="PF00300">
    <property type="entry name" value="His_Phos_1"/>
    <property type="match status" value="1"/>
</dbReference>
<feature type="binding site" evidence="2">
    <location>
        <begin position="10"/>
        <end position="17"/>
    </location>
    <ligand>
        <name>substrate</name>
    </ligand>
</feature>
<sequence>MSEINIYFVRHGQTLLNTFKRMQGWCDSDLTEQGKQDAIKVGEKLKNEHFSYVYSSDTGRAIETRDIVLSKFNYHPKTVSTLHSFREILFGYYEGLDSLNIWEEIGGKFGYHTQADIINDKGLKEVRRLMKLADPSHMAETYDQVKNRWQSGVNYLKENCEDGSNILVITHGSALRTFADSLGIDTIGNFPDNGSVSVLQVTDNDEAFTTYNNKKVID</sequence>
<dbReference type="eggNOG" id="COG0406">
    <property type="taxonomic scope" value="Bacteria"/>
</dbReference>
<dbReference type="OrthoDB" id="4131070at2"/>
<proteinExistence type="predicted"/>
<dbReference type="InterPro" id="IPR013078">
    <property type="entry name" value="His_Pase_superF_clade-1"/>
</dbReference>
<organism evidence="3 4">
    <name type="scientific">Paucilactobacillus suebicus DSM 5007 = KCTC 3549</name>
    <dbReference type="NCBI Taxonomy" id="1423807"/>
    <lineage>
        <taxon>Bacteria</taxon>
        <taxon>Bacillati</taxon>
        <taxon>Bacillota</taxon>
        <taxon>Bacilli</taxon>
        <taxon>Lactobacillales</taxon>
        <taxon>Lactobacillaceae</taxon>
        <taxon>Paucilactobacillus</taxon>
    </lineage>
</organism>
<dbReference type="GO" id="GO:0005737">
    <property type="term" value="C:cytoplasm"/>
    <property type="evidence" value="ECO:0007669"/>
    <property type="project" value="TreeGrafter"/>
</dbReference>
<dbReference type="InterPro" id="IPR050275">
    <property type="entry name" value="PGM_Phosphatase"/>
</dbReference>
<dbReference type="EMBL" id="AZGF01000029">
    <property type="protein sequence ID" value="KRM10299.1"/>
    <property type="molecule type" value="Genomic_DNA"/>
</dbReference>
<dbReference type="STRING" id="1423807.FD16_GL001231"/>
<dbReference type="PANTHER" id="PTHR48100">
    <property type="entry name" value="BROAD-SPECIFICITY PHOSPHATASE YOR283W-RELATED"/>
    <property type="match status" value="1"/>
</dbReference>
<evidence type="ECO:0000256" key="1">
    <source>
        <dbReference type="PIRSR" id="PIRSR613078-1"/>
    </source>
</evidence>
<dbReference type="Proteomes" id="UP000051820">
    <property type="component" value="Unassembled WGS sequence"/>
</dbReference>
<feature type="binding site" evidence="2">
    <location>
        <position position="60"/>
    </location>
    <ligand>
        <name>substrate</name>
    </ligand>
</feature>
<evidence type="ECO:0000256" key="2">
    <source>
        <dbReference type="PIRSR" id="PIRSR613078-2"/>
    </source>
</evidence>